<organism evidence="3 4">
    <name type="scientific">Atopomonas hussainii</name>
    <dbReference type="NCBI Taxonomy" id="1429083"/>
    <lineage>
        <taxon>Bacteria</taxon>
        <taxon>Pseudomonadati</taxon>
        <taxon>Pseudomonadota</taxon>
        <taxon>Gammaproteobacteria</taxon>
        <taxon>Pseudomonadales</taxon>
        <taxon>Pseudomonadaceae</taxon>
        <taxon>Atopomonas</taxon>
    </lineage>
</organism>
<dbReference type="Proteomes" id="UP000185766">
    <property type="component" value="Unassembled WGS sequence"/>
</dbReference>
<dbReference type="PANTHER" id="PTHR35936:SF25">
    <property type="entry name" value="ABC TRANSPORTER SUBSTRATE-BINDING PROTEIN"/>
    <property type="match status" value="1"/>
</dbReference>
<keyword evidence="2" id="KW-0732">Signal</keyword>
<evidence type="ECO:0000313" key="3">
    <source>
        <dbReference type="EMBL" id="SEK57192.1"/>
    </source>
</evidence>
<feature type="chain" id="PRO_5010300194" evidence="2">
    <location>
        <begin position="17"/>
        <end position="248"/>
    </location>
</feature>
<keyword evidence="4" id="KW-1185">Reference proteome</keyword>
<dbReference type="AlphaFoldDB" id="A0A1H7I5T4"/>
<dbReference type="STRING" id="1429083.GCA_001885685_03383"/>
<gene>
    <name evidence="3" type="ORF">SAMN05216214_103187</name>
</gene>
<reference evidence="3 4" key="1">
    <citation type="submission" date="2016-10" db="EMBL/GenBank/DDBJ databases">
        <authorList>
            <person name="de Groot N.N."/>
        </authorList>
    </citation>
    <scope>NUCLEOTIDE SEQUENCE [LARGE SCALE GENOMIC DNA]</scope>
    <source>
        <strain evidence="3 4">JCM 19513</strain>
    </source>
</reference>
<evidence type="ECO:0000313" key="4">
    <source>
        <dbReference type="Proteomes" id="UP000185766"/>
    </source>
</evidence>
<dbReference type="Gene3D" id="3.40.190.10">
    <property type="entry name" value="Periplasmic binding protein-like II"/>
    <property type="match status" value="2"/>
</dbReference>
<name>A0A1H7I5T4_9GAMM</name>
<accession>A0A1H7I5T4</accession>
<proteinExistence type="inferred from homology"/>
<dbReference type="RefSeq" id="WP_074865385.1">
    <property type="nucleotide sequence ID" value="NZ_FOAS01000003.1"/>
</dbReference>
<protein>
    <submittedName>
        <fullName evidence="3">Polar amino acid transport system substrate-binding protein</fullName>
    </submittedName>
</protein>
<evidence type="ECO:0000256" key="2">
    <source>
        <dbReference type="SAM" id="SignalP"/>
    </source>
</evidence>
<comment type="similarity">
    <text evidence="1">Belongs to the bacterial solute-binding protein 3 family.</text>
</comment>
<dbReference type="SUPFAM" id="SSF53850">
    <property type="entry name" value="Periplasmic binding protein-like II"/>
    <property type="match status" value="1"/>
</dbReference>
<feature type="signal peptide" evidence="2">
    <location>
        <begin position="1"/>
        <end position="16"/>
    </location>
</feature>
<dbReference type="EMBL" id="FOAS01000003">
    <property type="protein sequence ID" value="SEK57192.1"/>
    <property type="molecule type" value="Genomic_DNA"/>
</dbReference>
<dbReference type="PANTHER" id="PTHR35936">
    <property type="entry name" value="MEMBRANE-BOUND LYTIC MUREIN TRANSGLYCOSYLASE F"/>
    <property type="match status" value="1"/>
</dbReference>
<evidence type="ECO:0000256" key="1">
    <source>
        <dbReference type="ARBA" id="ARBA00010333"/>
    </source>
</evidence>
<sequence>MRWWCLLLCFPVALWAAEREVNVAIGEWSPFMGSGLPGYGPVAQLVAEAFAEVDVAVAYGFYPWKRSLLLTKQGRWHATAVWGKTPQREQDFHYSQALFSDQLILISRQSWPVQVHSLSQDFELLCHKRIAVALGSEVLQELRQLEGRGCVQLVSAADEASALEMLLKQRVDALYVNRRAGRQVLAELPAEQRQELRESDVLGYWHYYVLFSRQQPQAEQLRDLFDQGFTALQARGRVQELLAPLHLE</sequence>